<dbReference type="SMART" id="SM00382">
    <property type="entry name" value="AAA"/>
    <property type="match status" value="1"/>
</dbReference>
<sequence>MISAERCLEYTELPSEEATRDALPKDEEVDVLMPESEDKCVIYEKVPKDWPNQGLIEFDHVWLRYSLESEWALKDAHMTIPPRHKVGIVGRTGAGKSTLLTAIFRLVEIPQGRILIDGVNIHDLKLSDLRGKVSIIPQEPIMFIGTLRENLDPEGVYADTEMLRVLQIVHLDQMLTTMSDGLDTKISQEGTNLSAGQRQLVSLARAILRGNKILVVDEATSNVDPATDVIIQQTIRKEFTDCTVLTIAHRLHTIMDSDLVLVMEAGQVAEFGEPHELLNSTATSNVSKFAELVRQVGEEEAANLCEIARIAYASESNTEKRLQRQKLTENTL</sequence>
<evidence type="ECO:0000256" key="4">
    <source>
        <dbReference type="ARBA" id="ARBA00022692"/>
    </source>
</evidence>
<evidence type="ECO:0000313" key="10">
    <source>
        <dbReference type="EMBL" id="KAL3317167.1"/>
    </source>
</evidence>
<evidence type="ECO:0000256" key="5">
    <source>
        <dbReference type="ARBA" id="ARBA00022741"/>
    </source>
</evidence>
<dbReference type="GO" id="GO:0016020">
    <property type="term" value="C:membrane"/>
    <property type="evidence" value="ECO:0007669"/>
    <property type="project" value="UniProtKB-SubCell"/>
</dbReference>
<gene>
    <name evidence="10" type="primary">ABCC4_4</name>
    <name evidence="10" type="ORF">Ciccas_004177</name>
</gene>
<dbReference type="EMBL" id="JBJKFK010000420">
    <property type="protein sequence ID" value="KAL3317167.1"/>
    <property type="molecule type" value="Genomic_DNA"/>
</dbReference>
<reference evidence="10 11" key="1">
    <citation type="submission" date="2024-11" db="EMBL/GenBank/DDBJ databases">
        <title>Adaptive evolution of stress response genes in parasites aligns with host niche diversity.</title>
        <authorList>
            <person name="Hahn C."/>
            <person name="Resl P."/>
        </authorList>
    </citation>
    <scope>NUCLEOTIDE SEQUENCE [LARGE SCALE GENOMIC DNA]</scope>
    <source>
        <strain evidence="10">EGGRZ-B1_66</strain>
        <tissue evidence="10">Body</tissue>
    </source>
</reference>
<dbReference type="CDD" id="cd03244">
    <property type="entry name" value="ABCC_MRP_domain2"/>
    <property type="match status" value="1"/>
</dbReference>
<dbReference type="Pfam" id="PF00005">
    <property type="entry name" value="ABC_tran"/>
    <property type="match status" value="1"/>
</dbReference>
<dbReference type="Proteomes" id="UP001626550">
    <property type="component" value="Unassembled WGS sequence"/>
</dbReference>
<accession>A0ABD2QD68</accession>
<feature type="domain" description="ABC transporter" evidence="9">
    <location>
        <begin position="56"/>
        <end position="290"/>
    </location>
</feature>
<organism evidence="10 11">
    <name type="scientific">Cichlidogyrus casuarinus</name>
    <dbReference type="NCBI Taxonomy" id="1844966"/>
    <lineage>
        <taxon>Eukaryota</taxon>
        <taxon>Metazoa</taxon>
        <taxon>Spiralia</taxon>
        <taxon>Lophotrochozoa</taxon>
        <taxon>Platyhelminthes</taxon>
        <taxon>Monogenea</taxon>
        <taxon>Monopisthocotylea</taxon>
        <taxon>Dactylogyridea</taxon>
        <taxon>Ancyrocephalidae</taxon>
        <taxon>Cichlidogyrus</taxon>
    </lineage>
</organism>
<dbReference type="GO" id="GO:0005524">
    <property type="term" value="F:ATP binding"/>
    <property type="evidence" value="ECO:0007669"/>
    <property type="project" value="UniProtKB-KW"/>
</dbReference>
<dbReference type="InterPro" id="IPR003439">
    <property type="entry name" value="ABC_transporter-like_ATP-bd"/>
</dbReference>
<keyword evidence="11" id="KW-1185">Reference proteome</keyword>
<evidence type="ECO:0000256" key="3">
    <source>
        <dbReference type="ARBA" id="ARBA00022448"/>
    </source>
</evidence>
<evidence type="ECO:0000256" key="2">
    <source>
        <dbReference type="ARBA" id="ARBA00009726"/>
    </source>
</evidence>
<keyword evidence="6" id="KW-0067">ATP-binding</keyword>
<dbReference type="PANTHER" id="PTHR24223">
    <property type="entry name" value="ATP-BINDING CASSETTE SUB-FAMILY C"/>
    <property type="match status" value="1"/>
</dbReference>
<comment type="subcellular location">
    <subcellularLocation>
        <location evidence="1">Membrane</location>
        <topology evidence="1">Multi-pass membrane protein</topology>
    </subcellularLocation>
</comment>
<evidence type="ECO:0000259" key="9">
    <source>
        <dbReference type="PROSITE" id="PS50893"/>
    </source>
</evidence>
<evidence type="ECO:0000256" key="6">
    <source>
        <dbReference type="ARBA" id="ARBA00022840"/>
    </source>
</evidence>
<evidence type="ECO:0000256" key="1">
    <source>
        <dbReference type="ARBA" id="ARBA00004141"/>
    </source>
</evidence>
<dbReference type="PANTHER" id="PTHR24223:SF456">
    <property type="entry name" value="MULTIDRUG RESISTANCE-ASSOCIATED PROTEIN LETHAL(2)03659"/>
    <property type="match status" value="1"/>
</dbReference>
<evidence type="ECO:0000256" key="8">
    <source>
        <dbReference type="ARBA" id="ARBA00023136"/>
    </source>
</evidence>
<dbReference type="FunFam" id="3.40.50.300:FF:000163">
    <property type="entry name" value="Multidrug resistance-associated protein member 4"/>
    <property type="match status" value="1"/>
</dbReference>
<keyword evidence="5" id="KW-0547">Nucleotide-binding</keyword>
<protein>
    <submittedName>
        <fullName evidence="10">Multidrug resistance-associated protein 4</fullName>
    </submittedName>
</protein>
<dbReference type="InterPro" id="IPR017871">
    <property type="entry name" value="ABC_transporter-like_CS"/>
</dbReference>
<dbReference type="PROSITE" id="PS00211">
    <property type="entry name" value="ABC_TRANSPORTER_1"/>
    <property type="match status" value="1"/>
</dbReference>
<evidence type="ECO:0000256" key="7">
    <source>
        <dbReference type="ARBA" id="ARBA00022989"/>
    </source>
</evidence>
<proteinExistence type="inferred from homology"/>
<dbReference type="InterPro" id="IPR003593">
    <property type="entry name" value="AAA+_ATPase"/>
</dbReference>
<comment type="similarity">
    <text evidence="2">Belongs to the ABC transporter superfamily. ABCC family. Conjugate transporter (TC 3.A.1.208) subfamily.</text>
</comment>
<name>A0ABD2QD68_9PLAT</name>
<dbReference type="SUPFAM" id="SSF52540">
    <property type="entry name" value="P-loop containing nucleoside triphosphate hydrolases"/>
    <property type="match status" value="1"/>
</dbReference>
<dbReference type="InterPro" id="IPR027417">
    <property type="entry name" value="P-loop_NTPase"/>
</dbReference>
<dbReference type="Gene3D" id="3.40.50.300">
    <property type="entry name" value="P-loop containing nucleotide triphosphate hydrolases"/>
    <property type="match status" value="1"/>
</dbReference>
<dbReference type="AlphaFoldDB" id="A0ABD2QD68"/>
<keyword evidence="4" id="KW-0812">Transmembrane</keyword>
<keyword evidence="3" id="KW-0813">Transport</keyword>
<keyword evidence="7" id="KW-1133">Transmembrane helix</keyword>
<keyword evidence="8" id="KW-0472">Membrane</keyword>
<dbReference type="PROSITE" id="PS50893">
    <property type="entry name" value="ABC_TRANSPORTER_2"/>
    <property type="match status" value="1"/>
</dbReference>
<dbReference type="InterPro" id="IPR050173">
    <property type="entry name" value="ABC_transporter_C-like"/>
</dbReference>
<evidence type="ECO:0000313" key="11">
    <source>
        <dbReference type="Proteomes" id="UP001626550"/>
    </source>
</evidence>
<comment type="caution">
    <text evidence="10">The sequence shown here is derived from an EMBL/GenBank/DDBJ whole genome shotgun (WGS) entry which is preliminary data.</text>
</comment>